<reference evidence="1 2" key="1">
    <citation type="submission" date="2020-08" db="EMBL/GenBank/DDBJ databases">
        <title>Winkia gen. nov., sp. nov., isolated from faeces of the Anser albifrons in China.</title>
        <authorList>
            <person name="Liu Q."/>
        </authorList>
    </citation>
    <scope>NUCLEOTIDE SEQUENCE [LARGE SCALE GENOMIC DNA]</scope>
    <source>
        <strain evidence="1 2">C62</strain>
    </source>
</reference>
<dbReference type="Proteomes" id="UP000627538">
    <property type="component" value="Unassembled WGS sequence"/>
</dbReference>
<sequence>MVRALGGQVISLGSGRDVLNPLDVGDVDAVAGKLSGREREALIGEGKARQLQMVLALLQVVRRNQPVSDREEAIISRALDVWNTRGSGTPLLSDVVAVIDSHPDACDAVALSRGDARAYRAATDQLQASLLALLTDRWAQLFGHHTTTPMRLDRPVVFDVSDLDRQSNDVLGAVLLTCWSYGFAQVNLAQVLQDASLMPQRHYFIVMDELWRILRAGQGMVDRIDELTRLNRTRGVGQAMCTHTMKDLMALPNEEDRMKACGFVERSGMVISGGLPANEMPQLTSVVPMSGKEQATLASWTNPPSWNNDLGHDAPPPGRGKFLIKVGERPGIPFQVRLTQAELALNDTNKRWSNTTSARHRRG</sequence>
<organism evidence="1 2">
    <name type="scientific">Nanchangia anserum</name>
    <dbReference type="NCBI Taxonomy" id="2692125"/>
    <lineage>
        <taxon>Bacteria</taxon>
        <taxon>Bacillati</taxon>
        <taxon>Actinomycetota</taxon>
        <taxon>Actinomycetes</taxon>
        <taxon>Actinomycetales</taxon>
        <taxon>Actinomycetaceae</taxon>
        <taxon>Nanchangia</taxon>
    </lineage>
</organism>
<dbReference type="SUPFAM" id="SSF52540">
    <property type="entry name" value="P-loop containing nucleoside triphosphate hydrolases"/>
    <property type="match status" value="1"/>
</dbReference>
<evidence type="ECO:0000313" key="1">
    <source>
        <dbReference type="EMBL" id="MBD3689770.1"/>
    </source>
</evidence>
<evidence type="ECO:0000313" key="2">
    <source>
        <dbReference type="Proteomes" id="UP000627538"/>
    </source>
</evidence>
<dbReference type="InterPro" id="IPR027417">
    <property type="entry name" value="P-loop_NTPase"/>
</dbReference>
<keyword evidence="2" id="KW-1185">Reference proteome</keyword>
<accession>A0A8I0GCS2</accession>
<dbReference type="EMBL" id="JACRUO010000001">
    <property type="protein sequence ID" value="MBD3689770.1"/>
    <property type="molecule type" value="Genomic_DNA"/>
</dbReference>
<dbReference type="AlphaFoldDB" id="A0A8I0GCS2"/>
<dbReference type="Gene3D" id="3.40.50.300">
    <property type="entry name" value="P-loop containing nucleotide triphosphate hydrolases"/>
    <property type="match status" value="1"/>
</dbReference>
<name>A0A8I0GCS2_9ACTO</name>
<comment type="caution">
    <text evidence="1">The sequence shown here is derived from an EMBL/GenBank/DDBJ whole genome shotgun (WGS) entry which is preliminary data.</text>
</comment>
<gene>
    <name evidence="1" type="ORF">H8R10_05960</name>
</gene>
<dbReference type="RefSeq" id="WP_191071794.1">
    <property type="nucleotide sequence ID" value="NZ_JACRUO010000001.1"/>
</dbReference>
<proteinExistence type="predicted"/>
<protein>
    <submittedName>
        <fullName evidence="1">ATP/GTP-binding protein</fullName>
    </submittedName>
</protein>